<comment type="caution">
    <text evidence="1">The sequence shown here is derived from an EMBL/GenBank/DDBJ whole genome shotgun (WGS) entry which is preliminary data.</text>
</comment>
<dbReference type="Proteomes" id="UP000299102">
    <property type="component" value="Unassembled WGS sequence"/>
</dbReference>
<organism evidence="1 2">
    <name type="scientific">Eumeta variegata</name>
    <name type="common">Bagworm moth</name>
    <name type="synonym">Eumeta japonica</name>
    <dbReference type="NCBI Taxonomy" id="151549"/>
    <lineage>
        <taxon>Eukaryota</taxon>
        <taxon>Metazoa</taxon>
        <taxon>Ecdysozoa</taxon>
        <taxon>Arthropoda</taxon>
        <taxon>Hexapoda</taxon>
        <taxon>Insecta</taxon>
        <taxon>Pterygota</taxon>
        <taxon>Neoptera</taxon>
        <taxon>Endopterygota</taxon>
        <taxon>Lepidoptera</taxon>
        <taxon>Glossata</taxon>
        <taxon>Ditrysia</taxon>
        <taxon>Tineoidea</taxon>
        <taxon>Psychidae</taxon>
        <taxon>Oiketicinae</taxon>
        <taxon>Eumeta</taxon>
    </lineage>
</organism>
<gene>
    <name evidence="1" type="ORF">EVAR_82221_1</name>
</gene>
<dbReference type="EMBL" id="BGZK01000479">
    <property type="protein sequence ID" value="GBP46222.1"/>
    <property type="molecule type" value="Genomic_DNA"/>
</dbReference>
<protein>
    <submittedName>
        <fullName evidence="1">Uncharacterized protein</fullName>
    </submittedName>
</protein>
<reference evidence="1 2" key="1">
    <citation type="journal article" date="2019" name="Commun. Biol.">
        <title>The bagworm genome reveals a unique fibroin gene that provides high tensile strength.</title>
        <authorList>
            <person name="Kono N."/>
            <person name="Nakamura H."/>
            <person name="Ohtoshi R."/>
            <person name="Tomita M."/>
            <person name="Numata K."/>
            <person name="Arakawa K."/>
        </authorList>
    </citation>
    <scope>NUCLEOTIDE SEQUENCE [LARGE SCALE GENOMIC DNA]</scope>
</reference>
<sequence>MVKRVNPILIRSQRSLELRHSEPLTHSDNLSDRLKSILRHPSWPTLHLHLSIKIVDKWANEHTTHQLEEVVNVAYTYSQPQSSHQHVYCLWYKNRISNGGEWAYGKENGVMEREWGDREGIGPRKTSLIGRNATVEVVISRLCFWNKFGYDRTQSYKLDKFFYDTPEDMVQDQASTKNARNGVYGHTAATVAACNVFNGPSMTVWRGISLHIAPT</sequence>
<proteinExistence type="predicted"/>
<keyword evidence="2" id="KW-1185">Reference proteome</keyword>
<name>A0A4C1W6P8_EUMVA</name>
<accession>A0A4C1W6P8</accession>
<evidence type="ECO:0000313" key="2">
    <source>
        <dbReference type="Proteomes" id="UP000299102"/>
    </source>
</evidence>
<evidence type="ECO:0000313" key="1">
    <source>
        <dbReference type="EMBL" id="GBP46222.1"/>
    </source>
</evidence>
<dbReference type="AlphaFoldDB" id="A0A4C1W6P8"/>